<keyword evidence="4" id="KW-1185">Reference proteome</keyword>
<evidence type="ECO:0000259" key="2">
    <source>
        <dbReference type="Pfam" id="PF02617"/>
    </source>
</evidence>
<dbReference type="Gene3D" id="3.30.1390.10">
    <property type="match status" value="1"/>
</dbReference>
<dbReference type="GO" id="GO:0006508">
    <property type="term" value="P:proteolysis"/>
    <property type="evidence" value="ECO:0007669"/>
    <property type="project" value="UniProtKB-UniRule"/>
</dbReference>
<organism evidence="3 4">
    <name type="scientific">Hypnocyclicus thermotrophus</name>
    <dbReference type="NCBI Taxonomy" id="1627895"/>
    <lineage>
        <taxon>Bacteria</taxon>
        <taxon>Fusobacteriati</taxon>
        <taxon>Fusobacteriota</taxon>
        <taxon>Fusobacteriia</taxon>
        <taxon>Fusobacteriales</taxon>
        <taxon>Fusobacteriaceae</taxon>
        <taxon>Hypnocyclicus</taxon>
    </lineage>
</organism>
<dbReference type="InterPro" id="IPR022935">
    <property type="entry name" value="ClpS"/>
</dbReference>
<name>A0AA46DXK1_9FUSO</name>
<keyword evidence="3" id="KW-0378">Hydrolase</keyword>
<dbReference type="PANTHER" id="PTHR33473">
    <property type="entry name" value="ATP-DEPENDENT CLP PROTEASE ADAPTER PROTEIN CLPS1, CHLOROPLASTIC"/>
    <property type="match status" value="1"/>
</dbReference>
<reference evidence="3 4" key="1">
    <citation type="submission" date="2019-03" db="EMBL/GenBank/DDBJ databases">
        <title>Genomic Encyclopedia of Type Strains, Phase IV (KMG-IV): sequencing the most valuable type-strain genomes for metagenomic binning, comparative biology and taxonomic classification.</title>
        <authorList>
            <person name="Goeker M."/>
        </authorList>
    </citation>
    <scope>NUCLEOTIDE SEQUENCE [LARGE SCALE GENOMIC DNA]</scope>
    <source>
        <strain evidence="3 4">DSM 100055</strain>
    </source>
</reference>
<evidence type="ECO:0000256" key="1">
    <source>
        <dbReference type="HAMAP-Rule" id="MF_00302"/>
    </source>
</evidence>
<keyword evidence="3" id="KW-0645">Protease</keyword>
<dbReference type="SUPFAM" id="SSF54736">
    <property type="entry name" value="ClpS-like"/>
    <property type="match status" value="1"/>
</dbReference>
<comment type="caution">
    <text evidence="3">The sequence shown here is derived from an EMBL/GenBank/DDBJ whole genome shotgun (WGS) entry which is preliminary data.</text>
</comment>
<dbReference type="HAMAP" id="MF_00302">
    <property type="entry name" value="ClpS"/>
    <property type="match status" value="1"/>
</dbReference>
<comment type="function">
    <text evidence="1">Involved in the modulation of the specificity of the ClpAP-mediated ATP-dependent protein degradation.</text>
</comment>
<dbReference type="Pfam" id="PF02617">
    <property type="entry name" value="ClpS"/>
    <property type="match status" value="1"/>
</dbReference>
<evidence type="ECO:0000313" key="3">
    <source>
        <dbReference type="EMBL" id="TDT67435.1"/>
    </source>
</evidence>
<evidence type="ECO:0000313" key="4">
    <source>
        <dbReference type="Proteomes" id="UP000294678"/>
    </source>
</evidence>
<feature type="domain" description="Adaptor protein ClpS core" evidence="2">
    <location>
        <begin position="16"/>
        <end position="94"/>
    </location>
</feature>
<dbReference type="RefSeq" id="WP_134113847.1">
    <property type="nucleotide sequence ID" value="NZ_SOBG01000010.1"/>
</dbReference>
<comment type="similarity">
    <text evidence="1">Belongs to the ClpS family.</text>
</comment>
<dbReference type="FunFam" id="3.30.1390.10:FF:000002">
    <property type="entry name" value="ATP-dependent Clp protease adapter protein ClpS"/>
    <property type="match status" value="1"/>
</dbReference>
<dbReference type="EMBL" id="SOBG01000010">
    <property type="protein sequence ID" value="TDT67435.1"/>
    <property type="molecule type" value="Genomic_DNA"/>
</dbReference>
<proteinExistence type="inferred from homology"/>
<sequence length="101" mass="11844">MSLKEKIIEKNNIKFKEPNMYNVIFFNDDYTTMEFVVEILMRVFHKSLDEANNLMLLVHNQGKAIIGKYTYDIAITKVSVTKKLAKQNGFPLRVDIEKEDK</sequence>
<dbReference type="PANTHER" id="PTHR33473:SF19">
    <property type="entry name" value="ATP-DEPENDENT CLP PROTEASE ADAPTER PROTEIN CLPS"/>
    <property type="match status" value="1"/>
</dbReference>
<comment type="subunit">
    <text evidence="1">Binds to the N-terminal domain of the chaperone ClpA.</text>
</comment>
<dbReference type="InterPro" id="IPR014719">
    <property type="entry name" value="Ribosomal_bL12_C/ClpS-like"/>
</dbReference>
<protein>
    <recommendedName>
        <fullName evidence="1">ATP-dependent Clp protease adapter protein ClpS</fullName>
    </recommendedName>
</protein>
<gene>
    <name evidence="1" type="primary">clpS</name>
    <name evidence="3" type="ORF">EV215_1992</name>
</gene>
<dbReference type="AlphaFoldDB" id="A0AA46DXK1"/>
<dbReference type="GO" id="GO:0030163">
    <property type="term" value="P:protein catabolic process"/>
    <property type="evidence" value="ECO:0007669"/>
    <property type="project" value="InterPro"/>
</dbReference>
<dbReference type="GO" id="GO:0008233">
    <property type="term" value="F:peptidase activity"/>
    <property type="evidence" value="ECO:0007669"/>
    <property type="project" value="UniProtKB-KW"/>
</dbReference>
<dbReference type="Proteomes" id="UP000294678">
    <property type="component" value="Unassembled WGS sequence"/>
</dbReference>
<accession>A0AA46DXK1</accession>
<dbReference type="InterPro" id="IPR003769">
    <property type="entry name" value="ClpS_core"/>
</dbReference>